<dbReference type="SUPFAM" id="SSF88659">
    <property type="entry name" value="Sigma3 and sigma4 domains of RNA polymerase sigma factors"/>
    <property type="match status" value="1"/>
</dbReference>
<evidence type="ECO:0000259" key="5">
    <source>
        <dbReference type="Pfam" id="PF04542"/>
    </source>
</evidence>
<dbReference type="InterPro" id="IPR013324">
    <property type="entry name" value="RNA_pol_sigma_r3/r4-like"/>
</dbReference>
<proteinExistence type="inferred from homology"/>
<dbReference type="InterPro" id="IPR014284">
    <property type="entry name" value="RNA_pol_sigma-70_dom"/>
</dbReference>
<dbReference type="Pfam" id="PF08281">
    <property type="entry name" value="Sigma70_r4_2"/>
    <property type="match status" value="1"/>
</dbReference>
<accession>A0ABW8RBT4</accession>
<reference evidence="7 8" key="1">
    <citation type="submission" date="2024-11" db="EMBL/GenBank/DDBJ databases">
        <authorList>
            <person name="Lucas J.A."/>
        </authorList>
    </citation>
    <scope>NUCLEOTIDE SEQUENCE [LARGE SCALE GENOMIC DNA]</scope>
    <source>
        <strain evidence="7 8">Z 5.4</strain>
    </source>
</reference>
<dbReference type="PANTHER" id="PTHR43133">
    <property type="entry name" value="RNA POLYMERASE ECF-TYPE SIGMA FACTO"/>
    <property type="match status" value="1"/>
</dbReference>
<dbReference type="InterPro" id="IPR013249">
    <property type="entry name" value="RNA_pol_sigma70_r4_t2"/>
</dbReference>
<keyword evidence="4" id="KW-0804">Transcription</keyword>
<gene>
    <name evidence="7" type="ORF">ACJEBI_05300</name>
</gene>
<evidence type="ECO:0000256" key="2">
    <source>
        <dbReference type="ARBA" id="ARBA00023015"/>
    </source>
</evidence>
<evidence type="ECO:0000256" key="3">
    <source>
        <dbReference type="ARBA" id="ARBA00023082"/>
    </source>
</evidence>
<feature type="domain" description="RNA polymerase sigma-70 region 2" evidence="5">
    <location>
        <begin position="13"/>
        <end position="79"/>
    </location>
</feature>
<dbReference type="InterPro" id="IPR013325">
    <property type="entry name" value="RNA_pol_sigma_r2"/>
</dbReference>
<dbReference type="Pfam" id="PF04542">
    <property type="entry name" value="Sigma70_r2"/>
    <property type="match status" value="1"/>
</dbReference>
<evidence type="ECO:0000256" key="4">
    <source>
        <dbReference type="ARBA" id="ARBA00023163"/>
    </source>
</evidence>
<dbReference type="Proteomes" id="UP001623041">
    <property type="component" value="Unassembled WGS sequence"/>
</dbReference>
<dbReference type="NCBIfam" id="TIGR02937">
    <property type="entry name" value="sigma70-ECF"/>
    <property type="match status" value="1"/>
</dbReference>
<dbReference type="SUPFAM" id="SSF88946">
    <property type="entry name" value="Sigma2 domain of RNA polymerase sigma factors"/>
    <property type="match status" value="1"/>
</dbReference>
<keyword evidence="8" id="KW-1185">Reference proteome</keyword>
<dbReference type="Gene3D" id="1.10.10.10">
    <property type="entry name" value="Winged helix-like DNA-binding domain superfamily/Winged helix DNA-binding domain"/>
    <property type="match status" value="1"/>
</dbReference>
<dbReference type="InterPro" id="IPR007627">
    <property type="entry name" value="RNA_pol_sigma70_r2"/>
</dbReference>
<evidence type="ECO:0000313" key="7">
    <source>
        <dbReference type="EMBL" id="MFK9090896.1"/>
    </source>
</evidence>
<dbReference type="RefSeq" id="WP_406579583.1">
    <property type="nucleotide sequence ID" value="NZ_JBJHQH010000003.1"/>
</dbReference>
<comment type="caution">
    <text evidence="7">The sequence shown here is derived from an EMBL/GenBank/DDBJ whole genome shotgun (WGS) entry which is preliminary data.</text>
</comment>
<evidence type="ECO:0000259" key="6">
    <source>
        <dbReference type="Pfam" id="PF08281"/>
    </source>
</evidence>
<dbReference type="PANTHER" id="PTHR43133:SF60">
    <property type="entry name" value="RNA POLYMERASE SIGMA FACTOR SIGV"/>
    <property type="match status" value="1"/>
</dbReference>
<dbReference type="InterPro" id="IPR036388">
    <property type="entry name" value="WH-like_DNA-bd_sf"/>
</dbReference>
<name>A0ABW8RBT4_9BACI</name>
<dbReference type="Gene3D" id="1.10.1740.10">
    <property type="match status" value="1"/>
</dbReference>
<evidence type="ECO:0000256" key="1">
    <source>
        <dbReference type="ARBA" id="ARBA00010641"/>
    </source>
</evidence>
<feature type="domain" description="RNA polymerase sigma factor 70 region 4 type 2" evidence="6">
    <location>
        <begin position="108"/>
        <end position="160"/>
    </location>
</feature>
<keyword evidence="3" id="KW-0731">Sigma factor</keyword>
<dbReference type="InterPro" id="IPR039425">
    <property type="entry name" value="RNA_pol_sigma-70-like"/>
</dbReference>
<protein>
    <submittedName>
        <fullName evidence="7">RNA polymerase sigma factor</fullName>
    </submittedName>
</protein>
<sequence length="179" mass="21452">MEPIKDQLFYQWYEEYSVSLLKYIYSIVQEPKTAEDLLQETFLKVYEKYDSIQDKQRVKSFLFRSAHNTTMDFFRKESKVKKLLNVLKRENDKVPSTEKIVEIKEEGRMILKALKRLKPSQRDVFVLRKIKGFSIRETAEILDWSEAKVKTTLHRATKTLEKYLLMEDEAIEWSSTVRL</sequence>
<dbReference type="CDD" id="cd06171">
    <property type="entry name" value="Sigma70_r4"/>
    <property type="match status" value="1"/>
</dbReference>
<evidence type="ECO:0000313" key="8">
    <source>
        <dbReference type="Proteomes" id="UP001623041"/>
    </source>
</evidence>
<comment type="similarity">
    <text evidence="1">Belongs to the sigma-70 factor family. ECF subfamily.</text>
</comment>
<dbReference type="EMBL" id="JBJHQH010000003">
    <property type="protein sequence ID" value="MFK9090896.1"/>
    <property type="molecule type" value="Genomic_DNA"/>
</dbReference>
<keyword evidence="2" id="KW-0805">Transcription regulation</keyword>
<organism evidence="7 8">
    <name type="scientific">Bacillus salipaludis</name>
    <dbReference type="NCBI Taxonomy" id="2547811"/>
    <lineage>
        <taxon>Bacteria</taxon>
        <taxon>Bacillati</taxon>
        <taxon>Bacillota</taxon>
        <taxon>Bacilli</taxon>
        <taxon>Bacillales</taxon>
        <taxon>Bacillaceae</taxon>
        <taxon>Bacillus</taxon>
    </lineage>
</organism>